<evidence type="ECO:0000313" key="2">
    <source>
        <dbReference type="EMBL" id="JAH59389.1"/>
    </source>
</evidence>
<keyword evidence="1" id="KW-0472">Membrane</keyword>
<keyword evidence="1" id="KW-0812">Transmembrane</keyword>
<evidence type="ECO:0000256" key="1">
    <source>
        <dbReference type="SAM" id="Phobius"/>
    </source>
</evidence>
<organism evidence="2">
    <name type="scientific">Anguilla anguilla</name>
    <name type="common">European freshwater eel</name>
    <name type="synonym">Muraena anguilla</name>
    <dbReference type="NCBI Taxonomy" id="7936"/>
    <lineage>
        <taxon>Eukaryota</taxon>
        <taxon>Metazoa</taxon>
        <taxon>Chordata</taxon>
        <taxon>Craniata</taxon>
        <taxon>Vertebrata</taxon>
        <taxon>Euteleostomi</taxon>
        <taxon>Actinopterygii</taxon>
        <taxon>Neopterygii</taxon>
        <taxon>Teleostei</taxon>
        <taxon>Anguilliformes</taxon>
        <taxon>Anguillidae</taxon>
        <taxon>Anguilla</taxon>
    </lineage>
</organism>
<dbReference type="EMBL" id="GBXM01049188">
    <property type="protein sequence ID" value="JAH59389.1"/>
    <property type="molecule type" value="Transcribed_RNA"/>
</dbReference>
<keyword evidence="1" id="KW-1133">Transmembrane helix</keyword>
<proteinExistence type="predicted"/>
<reference evidence="2" key="1">
    <citation type="submission" date="2014-11" db="EMBL/GenBank/DDBJ databases">
        <authorList>
            <person name="Amaro Gonzalez C."/>
        </authorList>
    </citation>
    <scope>NUCLEOTIDE SEQUENCE</scope>
</reference>
<name>A0A0E9U0G7_ANGAN</name>
<sequence length="35" mass="4264">MYIQFWSLYLSIFICWPLCNCDLIVFASYLSLMCY</sequence>
<reference evidence="2" key="2">
    <citation type="journal article" date="2015" name="Fish Shellfish Immunol.">
        <title>Early steps in the European eel (Anguilla anguilla)-Vibrio vulnificus interaction in the gills: Role of the RtxA13 toxin.</title>
        <authorList>
            <person name="Callol A."/>
            <person name="Pajuelo D."/>
            <person name="Ebbesson L."/>
            <person name="Teles M."/>
            <person name="MacKenzie S."/>
            <person name="Amaro C."/>
        </authorList>
    </citation>
    <scope>NUCLEOTIDE SEQUENCE</scope>
</reference>
<accession>A0A0E9U0G7</accession>
<feature type="transmembrane region" description="Helical" evidence="1">
    <location>
        <begin position="6"/>
        <end position="32"/>
    </location>
</feature>
<dbReference type="AlphaFoldDB" id="A0A0E9U0G7"/>
<protein>
    <submittedName>
        <fullName evidence="2">Uncharacterized protein</fullName>
    </submittedName>
</protein>